<reference evidence="1" key="2">
    <citation type="journal article" date="2015" name="Fish Shellfish Immunol.">
        <title>Early steps in the European eel (Anguilla anguilla)-Vibrio vulnificus interaction in the gills: Role of the RtxA13 toxin.</title>
        <authorList>
            <person name="Callol A."/>
            <person name="Pajuelo D."/>
            <person name="Ebbesson L."/>
            <person name="Teles M."/>
            <person name="MacKenzie S."/>
            <person name="Amaro C."/>
        </authorList>
    </citation>
    <scope>NUCLEOTIDE SEQUENCE</scope>
</reference>
<sequence>MTKELTPGNCWRSCSGLFMWKCDVKRGCVT</sequence>
<organism evidence="1">
    <name type="scientific">Anguilla anguilla</name>
    <name type="common">European freshwater eel</name>
    <name type="synonym">Muraena anguilla</name>
    <dbReference type="NCBI Taxonomy" id="7936"/>
    <lineage>
        <taxon>Eukaryota</taxon>
        <taxon>Metazoa</taxon>
        <taxon>Chordata</taxon>
        <taxon>Craniata</taxon>
        <taxon>Vertebrata</taxon>
        <taxon>Euteleostomi</taxon>
        <taxon>Actinopterygii</taxon>
        <taxon>Neopterygii</taxon>
        <taxon>Teleostei</taxon>
        <taxon>Anguilliformes</taxon>
        <taxon>Anguillidae</taxon>
        <taxon>Anguilla</taxon>
    </lineage>
</organism>
<accession>A0A0E9SQX7</accession>
<name>A0A0E9SQX7_ANGAN</name>
<reference evidence="1" key="1">
    <citation type="submission" date="2014-11" db="EMBL/GenBank/DDBJ databases">
        <authorList>
            <person name="Amaro Gonzalez C."/>
        </authorList>
    </citation>
    <scope>NUCLEOTIDE SEQUENCE</scope>
</reference>
<dbReference type="EMBL" id="GBXM01065664">
    <property type="protein sequence ID" value="JAH42913.1"/>
    <property type="molecule type" value="Transcribed_RNA"/>
</dbReference>
<proteinExistence type="predicted"/>
<evidence type="ECO:0000313" key="1">
    <source>
        <dbReference type="EMBL" id="JAH42913.1"/>
    </source>
</evidence>
<protein>
    <submittedName>
        <fullName evidence="1">Uncharacterized protein</fullName>
    </submittedName>
</protein>
<dbReference type="AlphaFoldDB" id="A0A0E9SQX7"/>